<keyword evidence="2" id="KW-0489">Methyltransferase</keyword>
<dbReference type="PANTHER" id="PTHR42912">
    <property type="entry name" value="METHYLTRANSFERASE"/>
    <property type="match status" value="1"/>
</dbReference>
<keyword evidence="2" id="KW-0808">Transferase</keyword>
<evidence type="ECO:0000313" key="2">
    <source>
        <dbReference type="EMBL" id="WMT08661.1"/>
    </source>
</evidence>
<dbReference type="Gene3D" id="3.40.50.150">
    <property type="entry name" value="Vaccinia Virus protein VP39"/>
    <property type="match status" value="1"/>
</dbReference>
<keyword evidence="3" id="KW-1185">Reference proteome</keyword>
<feature type="domain" description="Methyltransferase" evidence="1">
    <location>
        <begin position="53"/>
        <end position="150"/>
    </location>
</feature>
<evidence type="ECO:0000313" key="3">
    <source>
        <dbReference type="Proteomes" id="UP001224926"/>
    </source>
</evidence>
<dbReference type="CDD" id="cd02440">
    <property type="entry name" value="AdoMet_MTases"/>
    <property type="match status" value="1"/>
</dbReference>
<reference evidence="2 3" key="1">
    <citation type="submission" date="2022-07" db="EMBL/GenBank/DDBJ databases">
        <title>Two temperate virus in Haloterrigena jeotgali A29.</title>
        <authorList>
            <person name="Deng X."/>
        </authorList>
    </citation>
    <scope>NUCLEOTIDE SEQUENCE [LARGE SCALE GENOMIC DNA]</scope>
    <source>
        <strain evidence="2 3">A29</strain>
    </source>
</reference>
<dbReference type="GeneID" id="84212930"/>
<dbReference type="GO" id="GO:0032259">
    <property type="term" value="P:methylation"/>
    <property type="evidence" value="ECO:0007669"/>
    <property type="project" value="UniProtKB-KW"/>
</dbReference>
<dbReference type="Pfam" id="PF13649">
    <property type="entry name" value="Methyltransf_25"/>
    <property type="match status" value="1"/>
</dbReference>
<dbReference type="Proteomes" id="UP001224926">
    <property type="component" value="Chromosome"/>
</dbReference>
<dbReference type="GO" id="GO:0008168">
    <property type="term" value="F:methyltransferase activity"/>
    <property type="evidence" value="ECO:0007669"/>
    <property type="project" value="UniProtKB-KW"/>
</dbReference>
<dbReference type="InterPro" id="IPR050508">
    <property type="entry name" value="Methyltransf_Superfamily"/>
</dbReference>
<protein>
    <submittedName>
        <fullName evidence="2">Methyltransferase domain-containing protein</fullName>
    </submittedName>
</protein>
<organism evidence="2 3">
    <name type="scientific">Natrinema thermotolerans</name>
    <dbReference type="NCBI Taxonomy" id="121872"/>
    <lineage>
        <taxon>Archaea</taxon>
        <taxon>Methanobacteriati</taxon>
        <taxon>Methanobacteriota</taxon>
        <taxon>Stenosarchaea group</taxon>
        <taxon>Halobacteria</taxon>
        <taxon>Halobacteriales</taxon>
        <taxon>Natrialbaceae</taxon>
        <taxon>Natrinema</taxon>
    </lineage>
</organism>
<gene>
    <name evidence="2" type="ORF">NP511_03270</name>
</gene>
<dbReference type="RefSeq" id="WP_049964386.1">
    <property type="nucleotide sequence ID" value="NZ_CP101873.1"/>
</dbReference>
<proteinExistence type="predicted"/>
<dbReference type="AlphaFoldDB" id="A0AAF0PCJ4"/>
<evidence type="ECO:0000259" key="1">
    <source>
        <dbReference type="Pfam" id="PF13649"/>
    </source>
</evidence>
<accession>A0AAF0PCJ4</accession>
<dbReference type="SUPFAM" id="SSF53335">
    <property type="entry name" value="S-adenosyl-L-methionine-dependent methyltransferases"/>
    <property type="match status" value="1"/>
</dbReference>
<sequence length="281" mass="30683">MADDASRGDDPRAFYDEYGTREWDRLEGRLDGRLEYTRTIETLEEHLPPSGRVLDAGGGAGRYSIWLAEHGYDVTMVDLSPGQLAVARDRIRERGVESRIELAQGSITDLGLAADAFDATCCLGGPLSHVIDEAERARAVRELQRVTRPDAPVFASVMGLLGAVQLYLVTGHNLEALPDLLEHGDYTSRLVDAYSYENEFTATHFFRRAELESLLSRNGLSVVTTTGLEGLASPLHDDRLRSALEDASDAELAALERTVGRTGDDPVVTDLSVHMLAVAEA</sequence>
<name>A0AAF0PCJ4_9EURY</name>
<dbReference type="PANTHER" id="PTHR42912:SF93">
    <property type="entry name" value="N6-ADENOSINE-METHYLTRANSFERASE TMT1A"/>
    <property type="match status" value="1"/>
</dbReference>
<dbReference type="GeneID" id="39860621"/>
<dbReference type="EMBL" id="CP101873">
    <property type="protein sequence ID" value="WMT08661.1"/>
    <property type="molecule type" value="Genomic_DNA"/>
</dbReference>
<dbReference type="InterPro" id="IPR029063">
    <property type="entry name" value="SAM-dependent_MTases_sf"/>
</dbReference>
<dbReference type="InterPro" id="IPR041698">
    <property type="entry name" value="Methyltransf_25"/>
</dbReference>